<protein>
    <submittedName>
        <fullName evidence="1">Putative secreted protein</fullName>
    </submittedName>
</protein>
<name>A0A023EUG4_AEDAL</name>
<reference evidence="1" key="1">
    <citation type="journal article" date="2014" name="PLoS Negl. Trop. Dis.">
        <title>Identification and characterization of seminal fluid proteins in the Asian tiger mosquito, Aedes albopictus.</title>
        <authorList>
            <person name="Boes K.E."/>
            <person name="Ribeiro J.M."/>
            <person name="Wong A."/>
            <person name="Harrington L.C."/>
            <person name="Wolfner M.F."/>
            <person name="Sirot L.K."/>
        </authorList>
    </citation>
    <scope>NUCLEOTIDE SEQUENCE</scope>
    <source>
        <tissue evidence="1">Reproductive organs</tissue>
    </source>
</reference>
<dbReference type="PANTHER" id="PTHR37159:SF1">
    <property type="entry name" value="GH11867P"/>
    <property type="match status" value="1"/>
</dbReference>
<organism evidence="1">
    <name type="scientific">Aedes albopictus</name>
    <name type="common">Asian tiger mosquito</name>
    <name type="synonym">Stegomyia albopicta</name>
    <dbReference type="NCBI Taxonomy" id="7160"/>
    <lineage>
        <taxon>Eukaryota</taxon>
        <taxon>Metazoa</taxon>
        <taxon>Ecdysozoa</taxon>
        <taxon>Arthropoda</taxon>
        <taxon>Hexapoda</taxon>
        <taxon>Insecta</taxon>
        <taxon>Pterygota</taxon>
        <taxon>Neoptera</taxon>
        <taxon>Endopterygota</taxon>
        <taxon>Diptera</taxon>
        <taxon>Nematocera</taxon>
        <taxon>Culicoidea</taxon>
        <taxon>Culicidae</taxon>
        <taxon>Culicinae</taxon>
        <taxon>Aedini</taxon>
        <taxon>Aedes</taxon>
        <taxon>Stegomyia</taxon>
    </lineage>
</organism>
<dbReference type="VEuPathDB" id="VectorBase:AALFPA_076870"/>
<dbReference type="PANTHER" id="PTHR37159">
    <property type="entry name" value="GH11867P"/>
    <property type="match status" value="1"/>
</dbReference>
<sequence>MESIQLTEVEKAAKTLFAKIIVEGSSMPCDIGSGIDLEQKLPQWYDEAKFKRGQKYFFDNRFGMMQANYCGLVSLLCDPKGLTILHNTGRSSTAETARKRYISTTLHMLSWYEIDLSPGSKSWDSLMRVRKMHLNASKRSQEKEIGFITQTEVSLTVFGFLGYALIRPHLLGIRYDNDDDREGFVHFWAVVAAMLGVHDRFNICLPKLAVVEMICKICQRYIFMPLLQIETTLFRSMVQAIVDGLSEFTPFNSYESLMYFVRRVAGIPGYQHNVDLKKETICRKLFSKEEMTNMRKVFEGKPGYEYMEQSVIDDRILLFNIKQVNGAIELNQDSLDNNLVSGVYNKLNDQPISKNFLIELLGLKHNEELVIEAVENEEDWISNLNDSKLELLSDKDLRYFKFKCRLMEKNYTRIGNFLNESMLSWMLYRMRKAHSSQ</sequence>
<accession>A0A023EUG4</accession>
<proteinExistence type="evidence at transcript level"/>
<evidence type="ECO:0000313" key="1">
    <source>
        <dbReference type="EMBL" id="JAC12094.1"/>
    </source>
</evidence>
<dbReference type="VEuPathDB" id="VectorBase:AALF025651"/>
<dbReference type="VEuPathDB" id="VectorBase:AALC636_011169"/>
<dbReference type="EMBL" id="GAPW01001504">
    <property type="protein sequence ID" value="JAC12094.1"/>
    <property type="molecule type" value="mRNA"/>
</dbReference>
<dbReference type="AlphaFoldDB" id="A0A023EUG4"/>